<evidence type="ECO:0000313" key="2">
    <source>
        <dbReference type="Proteomes" id="UP001501585"/>
    </source>
</evidence>
<dbReference type="Proteomes" id="UP001501585">
    <property type="component" value="Unassembled WGS sequence"/>
</dbReference>
<name>A0ABN2S2E8_9ACTN</name>
<gene>
    <name evidence="1" type="ORF">GCM10009799_00450</name>
</gene>
<evidence type="ECO:0008006" key="3">
    <source>
        <dbReference type="Google" id="ProtNLM"/>
    </source>
</evidence>
<accession>A0ABN2S2E8</accession>
<organism evidence="1 2">
    <name type="scientific">Nocardiopsis rhodophaea</name>
    <dbReference type="NCBI Taxonomy" id="280238"/>
    <lineage>
        <taxon>Bacteria</taxon>
        <taxon>Bacillati</taxon>
        <taxon>Actinomycetota</taxon>
        <taxon>Actinomycetes</taxon>
        <taxon>Streptosporangiales</taxon>
        <taxon>Nocardiopsidaceae</taxon>
        <taxon>Nocardiopsis</taxon>
    </lineage>
</organism>
<dbReference type="EMBL" id="BAAAPC010000001">
    <property type="protein sequence ID" value="GAA1979224.1"/>
    <property type="molecule type" value="Genomic_DNA"/>
</dbReference>
<comment type="caution">
    <text evidence="1">The sequence shown here is derived from an EMBL/GenBank/DDBJ whole genome shotgun (WGS) entry which is preliminary data.</text>
</comment>
<keyword evidence="2" id="KW-1185">Reference proteome</keyword>
<proteinExistence type="predicted"/>
<sequence>MNVPAKLGVYGLGLVLAFGGAIGVGRLVGPIGPPAAAGENGHTATGPSDTEALPEGLQVSEGGYTLDLLTAPDKAGAEARLSFRITGPDGDPVTDFATEHDKRMHVILVGRDLAGYQHLHPRMDDDGVWSVPAQVDTPGPYRVFADFIPAGDGDGHGDRQGRVLGADIAVPGDYRPAPLPEPAATVEVDGYEVELDGQPAAGRSSELTFTVTKDGEPVTDLQTYLGAYGHLVALRDGDLAYTHIHPNGRPSDGQTAPGPHIGFAAQVPSPGHYRLYLNFRHDGKIHTAEFTAVAGDVGEAGGSEPGH</sequence>
<reference evidence="1 2" key="1">
    <citation type="journal article" date="2019" name="Int. J. Syst. Evol. Microbiol.">
        <title>The Global Catalogue of Microorganisms (GCM) 10K type strain sequencing project: providing services to taxonomists for standard genome sequencing and annotation.</title>
        <authorList>
            <consortium name="The Broad Institute Genomics Platform"/>
            <consortium name="The Broad Institute Genome Sequencing Center for Infectious Disease"/>
            <person name="Wu L."/>
            <person name="Ma J."/>
        </authorList>
    </citation>
    <scope>NUCLEOTIDE SEQUENCE [LARGE SCALE GENOMIC DNA]</scope>
    <source>
        <strain evidence="1 2">JCM 15313</strain>
    </source>
</reference>
<protein>
    <recommendedName>
        <fullName evidence="3">Secreted protein</fullName>
    </recommendedName>
</protein>
<evidence type="ECO:0000313" key="1">
    <source>
        <dbReference type="EMBL" id="GAA1979224.1"/>
    </source>
</evidence>
<dbReference type="RefSeq" id="WP_344159224.1">
    <property type="nucleotide sequence ID" value="NZ_BAAAPC010000001.1"/>
</dbReference>